<evidence type="ECO:0000313" key="6">
    <source>
        <dbReference type="EMBL" id="QSG03828.1"/>
    </source>
</evidence>
<evidence type="ECO:0000256" key="1">
    <source>
        <dbReference type="ARBA" id="ARBA00023015"/>
    </source>
</evidence>
<dbReference type="KEGG" id="hara:AArcS_2632"/>
<dbReference type="RefSeq" id="WP_238477870.1">
    <property type="nucleotide sequence ID" value="NZ_CP064786.1"/>
</dbReference>
<dbReference type="SUPFAM" id="SSF46785">
    <property type="entry name" value="Winged helix' DNA-binding domain"/>
    <property type="match status" value="1"/>
</dbReference>
<keyword evidence="3" id="KW-0804">Transcription</keyword>
<dbReference type="AlphaFoldDB" id="A0A897MUY0"/>
<evidence type="ECO:0000256" key="3">
    <source>
        <dbReference type="ARBA" id="ARBA00023163"/>
    </source>
</evidence>
<name>A0A897MUY0_9EURY</name>
<reference evidence="6" key="1">
    <citation type="submission" date="2020-11" db="EMBL/GenBank/DDBJ databases">
        <title>Carbohydrate-dependent, anaerobic sulfur respiration: A novel catabolism in halophilic archaea.</title>
        <authorList>
            <person name="Sorokin D.Y."/>
            <person name="Messina E."/>
            <person name="Smedile F."/>
            <person name="La Cono V."/>
            <person name="Hallsworth J.E."/>
            <person name="Yakimov M.M."/>
        </authorList>
    </citation>
    <scope>NUCLEOTIDE SEQUENCE</scope>
    <source>
        <strain evidence="6">AArc-S</strain>
    </source>
</reference>
<dbReference type="GO" id="GO:0003677">
    <property type="term" value="F:DNA binding"/>
    <property type="evidence" value="ECO:0007669"/>
    <property type="project" value="UniProtKB-KW"/>
</dbReference>
<dbReference type="PANTHER" id="PTHR33204:SF18">
    <property type="entry name" value="TRANSCRIPTIONAL REGULATORY PROTEIN"/>
    <property type="match status" value="1"/>
</dbReference>
<proteinExistence type="predicted"/>
<dbReference type="Proteomes" id="UP000663586">
    <property type="component" value="Chromosome"/>
</dbReference>
<evidence type="ECO:0000313" key="7">
    <source>
        <dbReference type="Proteomes" id="UP000663586"/>
    </source>
</evidence>
<feature type="compositionally biased region" description="Basic and acidic residues" evidence="4">
    <location>
        <begin position="9"/>
        <end position="34"/>
    </location>
</feature>
<gene>
    <name evidence="6" type="primary">hxlR4</name>
    <name evidence="6" type="ORF">AArcS_2632</name>
</gene>
<dbReference type="Gene3D" id="1.10.10.10">
    <property type="entry name" value="Winged helix-like DNA-binding domain superfamily/Winged helix DNA-binding domain"/>
    <property type="match status" value="1"/>
</dbReference>
<evidence type="ECO:0000256" key="4">
    <source>
        <dbReference type="SAM" id="MobiDB-lite"/>
    </source>
</evidence>
<dbReference type="CDD" id="cd00090">
    <property type="entry name" value="HTH_ARSR"/>
    <property type="match status" value="1"/>
</dbReference>
<sequence>MSGNNGPPADHEPRGRTTSEDIRARRESLSEDDRAAVEETVAELLDVLGKTHAMAVLSEFAVAEEPLRFSDLQSTLDVPPNTLSTRLSELTEAGLLVRESHDEVPPRVVYEPTEKAEGLFPAFGYLHEWAIEQATDR</sequence>
<feature type="domain" description="HTH hxlR-type" evidence="5">
    <location>
        <begin position="37"/>
        <end position="137"/>
    </location>
</feature>
<dbReference type="InterPro" id="IPR036388">
    <property type="entry name" value="WH-like_DNA-bd_sf"/>
</dbReference>
<dbReference type="PANTHER" id="PTHR33204">
    <property type="entry name" value="TRANSCRIPTIONAL REGULATOR, MARR FAMILY"/>
    <property type="match status" value="1"/>
</dbReference>
<feature type="region of interest" description="Disordered" evidence="4">
    <location>
        <begin position="1"/>
        <end position="34"/>
    </location>
</feature>
<keyword evidence="2 6" id="KW-0238">DNA-binding</keyword>
<accession>A0A897MUY0</accession>
<evidence type="ECO:0000259" key="5">
    <source>
        <dbReference type="PROSITE" id="PS51118"/>
    </source>
</evidence>
<dbReference type="InterPro" id="IPR011991">
    <property type="entry name" value="ArsR-like_HTH"/>
</dbReference>
<organism evidence="6 7">
    <name type="scientific">Natranaeroarchaeum sulfidigenes</name>
    <dbReference type="NCBI Taxonomy" id="2784880"/>
    <lineage>
        <taxon>Archaea</taxon>
        <taxon>Methanobacteriati</taxon>
        <taxon>Methanobacteriota</taxon>
        <taxon>Stenosarchaea group</taxon>
        <taxon>Halobacteria</taxon>
        <taxon>Halobacteriales</taxon>
        <taxon>Natronoarchaeaceae</taxon>
        <taxon>Natranaeroarchaeum</taxon>
    </lineage>
</organism>
<keyword evidence="7" id="KW-1185">Reference proteome</keyword>
<keyword evidence="1" id="KW-0805">Transcription regulation</keyword>
<dbReference type="EMBL" id="CP064786">
    <property type="protein sequence ID" value="QSG03828.1"/>
    <property type="molecule type" value="Genomic_DNA"/>
</dbReference>
<dbReference type="InterPro" id="IPR002577">
    <property type="entry name" value="HTH_HxlR"/>
</dbReference>
<dbReference type="PROSITE" id="PS51118">
    <property type="entry name" value="HTH_HXLR"/>
    <property type="match status" value="1"/>
</dbReference>
<dbReference type="InterPro" id="IPR036390">
    <property type="entry name" value="WH_DNA-bd_sf"/>
</dbReference>
<evidence type="ECO:0000256" key="2">
    <source>
        <dbReference type="ARBA" id="ARBA00023125"/>
    </source>
</evidence>
<dbReference type="GeneID" id="70686014"/>
<protein>
    <submittedName>
        <fullName evidence="6">DNA-binding transcriptional regulator, HxlR family</fullName>
    </submittedName>
</protein>
<dbReference type="Pfam" id="PF01638">
    <property type="entry name" value="HxlR"/>
    <property type="match status" value="1"/>
</dbReference>